<feature type="region of interest" description="Disordered" evidence="9">
    <location>
        <begin position="158"/>
        <end position="195"/>
    </location>
</feature>
<evidence type="ECO:0000256" key="8">
    <source>
        <dbReference type="RuleBase" id="RU079119"/>
    </source>
</evidence>
<comment type="subcellular location">
    <subcellularLocation>
        <location evidence="1">Membrane</location>
        <topology evidence="1">Multi-pass membrane protein</topology>
    </subcellularLocation>
</comment>
<evidence type="ECO:0000256" key="7">
    <source>
        <dbReference type="PROSITE-ProRule" id="PRU00023"/>
    </source>
</evidence>
<evidence type="ECO:0000256" key="3">
    <source>
        <dbReference type="ARBA" id="ARBA00022737"/>
    </source>
</evidence>
<evidence type="ECO:0000256" key="1">
    <source>
        <dbReference type="ARBA" id="ARBA00004141"/>
    </source>
</evidence>
<evidence type="ECO:0000313" key="11">
    <source>
        <dbReference type="EMBL" id="CAB9504244.1"/>
    </source>
</evidence>
<feature type="transmembrane region" description="Helical" evidence="8">
    <location>
        <begin position="674"/>
        <end position="694"/>
    </location>
</feature>
<keyword evidence="6 8" id="KW-0472">Membrane</keyword>
<dbReference type="Gene3D" id="1.25.40.20">
    <property type="entry name" value="Ankyrin repeat-containing domain"/>
    <property type="match status" value="2"/>
</dbReference>
<dbReference type="PROSITE" id="PS50216">
    <property type="entry name" value="DHHC"/>
    <property type="match status" value="1"/>
</dbReference>
<dbReference type="Pfam" id="PF12796">
    <property type="entry name" value="Ank_2"/>
    <property type="match status" value="2"/>
</dbReference>
<evidence type="ECO:0000256" key="2">
    <source>
        <dbReference type="ARBA" id="ARBA00022692"/>
    </source>
</evidence>
<feature type="compositionally biased region" description="Basic residues" evidence="9">
    <location>
        <begin position="18"/>
        <end position="27"/>
    </location>
</feature>
<gene>
    <name evidence="11" type="ORF">SEMRO_190_G081910.1</name>
</gene>
<keyword evidence="2 8" id="KW-0812">Transmembrane</keyword>
<evidence type="ECO:0000256" key="6">
    <source>
        <dbReference type="ARBA" id="ARBA00023136"/>
    </source>
</evidence>
<evidence type="ECO:0000256" key="4">
    <source>
        <dbReference type="ARBA" id="ARBA00022989"/>
    </source>
</evidence>
<feature type="transmembrane region" description="Helical" evidence="8">
    <location>
        <begin position="490"/>
        <end position="511"/>
    </location>
</feature>
<feature type="compositionally biased region" description="Low complexity" evidence="9">
    <location>
        <begin position="170"/>
        <end position="195"/>
    </location>
</feature>
<feature type="region of interest" description="Disordered" evidence="9">
    <location>
        <begin position="758"/>
        <end position="784"/>
    </location>
</feature>
<comment type="domain">
    <text evidence="8">The DHHC domain is required for palmitoyltransferase activity.</text>
</comment>
<dbReference type="AlphaFoldDB" id="A0A9N8DQS6"/>
<comment type="similarity">
    <text evidence="8">Belongs to the DHHC palmitoyltransferase family.</text>
</comment>
<proteinExistence type="inferred from homology"/>
<evidence type="ECO:0000313" key="12">
    <source>
        <dbReference type="Proteomes" id="UP001153069"/>
    </source>
</evidence>
<dbReference type="InterPro" id="IPR036770">
    <property type="entry name" value="Ankyrin_rpt-contain_sf"/>
</dbReference>
<feature type="transmembrane region" description="Helical" evidence="8">
    <location>
        <begin position="641"/>
        <end position="662"/>
    </location>
</feature>
<evidence type="ECO:0000256" key="9">
    <source>
        <dbReference type="SAM" id="MobiDB-lite"/>
    </source>
</evidence>
<protein>
    <recommendedName>
        <fullName evidence="8">Palmitoyltransferase</fullName>
        <ecNumber evidence="8">2.3.1.225</ecNumber>
    </recommendedName>
</protein>
<dbReference type="InterPro" id="IPR001594">
    <property type="entry name" value="Palmitoyltrfase_DHHC"/>
</dbReference>
<keyword evidence="8" id="KW-0808">Transferase</keyword>
<dbReference type="GO" id="GO:0019706">
    <property type="term" value="F:protein-cysteine S-palmitoyltransferase activity"/>
    <property type="evidence" value="ECO:0007669"/>
    <property type="project" value="UniProtKB-EC"/>
</dbReference>
<feature type="compositionally biased region" description="Low complexity" evidence="9">
    <location>
        <begin position="85"/>
        <end position="95"/>
    </location>
</feature>
<keyword evidence="4 8" id="KW-1133">Transmembrane helix</keyword>
<dbReference type="PROSITE" id="PS50088">
    <property type="entry name" value="ANK_REPEAT"/>
    <property type="match status" value="2"/>
</dbReference>
<evidence type="ECO:0000259" key="10">
    <source>
        <dbReference type="Pfam" id="PF01529"/>
    </source>
</evidence>
<feature type="transmembrane region" description="Helical" evidence="8">
    <location>
        <begin position="518"/>
        <end position="540"/>
    </location>
</feature>
<dbReference type="EC" id="2.3.1.225" evidence="8"/>
<name>A0A9N8DQS6_9STRA</name>
<dbReference type="PROSITE" id="PS50297">
    <property type="entry name" value="ANK_REP_REGION"/>
    <property type="match status" value="2"/>
</dbReference>
<evidence type="ECO:0000256" key="5">
    <source>
        <dbReference type="ARBA" id="ARBA00023043"/>
    </source>
</evidence>
<dbReference type="PANTHER" id="PTHR24161">
    <property type="entry name" value="ANK_REP_REGION DOMAIN-CONTAINING PROTEIN-RELATED"/>
    <property type="match status" value="1"/>
</dbReference>
<dbReference type="PANTHER" id="PTHR24161:SF17">
    <property type="entry name" value="PALMITOYLTRANSFERASE"/>
    <property type="match status" value="1"/>
</dbReference>
<feature type="repeat" description="ANK" evidence="7">
    <location>
        <begin position="289"/>
        <end position="313"/>
    </location>
</feature>
<reference evidence="11" key="1">
    <citation type="submission" date="2020-06" db="EMBL/GenBank/DDBJ databases">
        <authorList>
            <consortium name="Plant Systems Biology data submission"/>
        </authorList>
    </citation>
    <scope>NUCLEOTIDE SEQUENCE</scope>
    <source>
        <strain evidence="11">D6</strain>
    </source>
</reference>
<sequence length="784" mass="89856">MDKITLTGGTLMGDGHNHSHSHSHGHQQNHDPLAQPGQQQQEKRVVLTHEQQIELSKLVLRPQQNQQGGHQCQAHNHSHGHSHGHQNQNNSQQAQAMLRAAAQGGGIQVPASAMSLMIPLEEIVKGTPQEIMQALSTLLRLGQYEKWENLAKVLIEREKENPPSQDTLLNNNDSISSMMDDSSKQQKQQKQQTNNNSNTTWWLWIDNNGHTLLHWAAKRGDDKRFVEFFMNHAPKKVLTELLHTTSHDGTAMTPLHWACTEPGAQSLGILSLFMQNSGVNVNWEATDASGCTPLLIAAQYGQVEVCAYLLQKGRADLYAMDNSLDTALHWAAYKGTLPVCGLLFWYHEQRVEREGRYNSANDLMAPDQYGQTPLHLAALRGHTSVVRWLLHRTCPTKRDKLDLLYHKDNNGRTPLDLAIHKHRPTVQTVLQDAQDHLASFNVRERSQWQIWRRTLTKAAKQMTSWHAWKLWMGLSDFADEMDEAPQFPYYYLWAHGLIHILIWYPFVFCPVHQPSTGLLWDFPFWHLLNVMNFLICIITLQKTTFTNPGNLVVDEGSEKGLPKRHKQVVQYWRKLYETTLESYATTSDMQQAIKAQPLCHTCHIARPLRSKHCRVTRTCVLMFDHHCPFVGNTVGLYNYPYFYFFLASLAFLHVAFLFNLVMCLSRSPKIPWGWLLLGVFQGLHVIPTAGMFVYHTQLSVGNLTTNEHMNVAKYDYLVEKTGSTKRYRNPWFRSRLRNLMDRLTPTAELYTMPTQYQSQYPQSPAKSDDAEQQQSLLSRMDGVV</sequence>
<keyword evidence="3" id="KW-0677">Repeat</keyword>
<accession>A0A9N8DQS6</accession>
<dbReference type="SMART" id="SM00248">
    <property type="entry name" value="ANK"/>
    <property type="match status" value="6"/>
</dbReference>
<keyword evidence="12" id="KW-1185">Reference proteome</keyword>
<feature type="region of interest" description="Disordered" evidence="9">
    <location>
        <begin position="1"/>
        <end position="47"/>
    </location>
</feature>
<keyword evidence="5 7" id="KW-0040">ANK repeat</keyword>
<feature type="region of interest" description="Disordered" evidence="9">
    <location>
        <begin position="63"/>
        <end position="95"/>
    </location>
</feature>
<dbReference type="OrthoDB" id="163438at2759"/>
<feature type="compositionally biased region" description="Low complexity" evidence="9">
    <location>
        <begin position="63"/>
        <end position="75"/>
    </location>
</feature>
<dbReference type="Pfam" id="PF01529">
    <property type="entry name" value="DHHC"/>
    <property type="match status" value="1"/>
</dbReference>
<dbReference type="SUPFAM" id="SSF48403">
    <property type="entry name" value="Ankyrin repeat"/>
    <property type="match status" value="1"/>
</dbReference>
<feature type="domain" description="Palmitoyltransferase DHHC" evidence="10">
    <location>
        <begin position="598"/>
        <end position="710"/>
    </location>
</feature>
<dbReference type="GO" id="GO:0000139">
    <property type="term" value="C:Golgi membrane"/>
    <property type="evidence" value="ECO:0007669"/>
    <property type="project" value="TreeGrafter"/>
</dbReference>
<comment type="caution">
    <text evidence="11">The sequence shown here is derived from an EMBL/GenBank/DDBJ whole genome shotgun (WGS) entry which is preliminary data.</text>
</comment>
<dbReference type="Proteomes" id="UP001153069">
    <property type="component" value="Unassembled WGS sequence"/>
</dbReference>
<dbReference type="EMBL" id="CAICTM010000189">
    <property type="protein sequence ID" value="CAB9504244.1"/>
    <property type="molecule type" value="Genomic_DNA"/>
</dbReference>
<keyword evidence="8" id="KW-0012">Acyltransferase</keyword>
<feature type="repeat" description="ANK" evidence="7">
    <location>
        <begin position="369"/>
        <end position="392"/>
    </location>
</feature>
<organism evidence="11 12">
    <name type="scientific">Seminavis robusta</name>
    <dbReference type="NCBI Taxonomy" id="568900"/>
    <lineage>
        <taxon>Eukaryota</taxon>
        <taxon>Sar</taxon>
        <taxon>Stramenopiles</taxon>
        <taxon>Ochrophyta</taxon>
        <taxon>Bacillariophyta</taxon>
        <taxon>Bacillariophyceae</taxon>
        <taxon>Bacillariophycidae</taxon>
        <taxon>Naviculales</taxon>
        <taxon>Naviculaceae</taxon>
        <taxon>Seminavis</taxon>
    </lineage>
</organism>
<dbReference type="InterPro" id="IPR002110">
    <property type="entry name" value="Ankyrin_rpt"/>
</dbReference>
<comment type="catalytic activity">
    <reaction evidence="8">
        <text>L-cysteinyl-[protein] + hexadecanoyl-CoA = S-hexadecanoyl-L-cysteinyl-[protein] + CoA</text>
        <dbReference type="Rhea" id="RHEA:36683"/>
        <dbReference type="Rhea" id="RHEA-COMP:10131"/>
        <dbReference type="Rhea" id="RHEA-COMP:11032"/>
        <dbReference type="ChEBI" id="CHEBI:29950"/>
        <dbReference type="ChEBI" id="CHEBI:57287"/>
        <dbReference type="ChEBI" id="CHEBI:57379"/>
        <dbReference type="ChEBI" id="CHEBI:74151"/>
        <dbReference type="EC" id="2.3.1.225"/>
    </reaction>
</comment>